<dbReference type="GO" id="GO:0005794">
    <property type="term" value="C:Golgi apparatus"/>
    <property type="evidence" value="ECO:0007669"/>
    <property type="project" value="TreeGrafter"/>
</dbReference>
<feature type="compositionally biased region" description="Basic and acidic residues" evidence="7">
    <location>
        <begin position="417"/>
        <end position="437"/>
    </location>
</feature>
<comment type="similarity">
    <text evidence="2">Belongs to the PC-esterase family. TBL subfamily.</text>
</comment>
<dbReference type="Proteomes" id="UP000000226">
    <property type="component" value="Chromosome 7"/>
</dbReference>
<evidence type="ECO:0000313" key="12">
    <source>
        <dbReference type="Proteomes" id="UP000000226"/>
    </source>
</evidence>
<gene>
    <name evidence="11" type="ORF">PHAVU_007G006500g</name>
</gene>
<sequence length="528" mass="61227">MSDSPMVSRYRLLTRKDSMRVVSSRRAISFGCFIGVSVLFTLLLFLNPSIYHLSPRIRNAFQSSRRYAFSKVFGQIFSNASSAPPPSDPPTSTPHHDQSDQLSPATAPSPCQVSRKVVPRLLPKERLRNRDSSWHLNPPSEENDRVHAEVASLSASPPTVSPPKEKHWMEEWSGCDVYEGSWVRDDSYPLYKAGSCPYIHGSFNCFANGKTENMYERYRWQPRNCKVPRLKGDDMLEMLRGKRLVFVGDSLNRNMWESLACVLRNSLEDKSRMLAASDEGEILQPEGSDSIIFKDYNCTVEYYRSPFLVQEWETPDVKGSTKETLRLDMVERSCDKYKDADVLIFNTGHWWTHTKLTEGKSYYQEGNRIHGQMSVEEAFQKAMQTWSRWVDTSVDRKKTTVFFRGYSPSHFRDGEWDSGGHCDNETEPMKNESEFTERPPMMDSVEAALKKMKTPVFYLNITKMTDLRVDAHPSWFRRENMNEETKKIMHTHQDCSHWCLPGVPDFWNELLYAHLLYNLNRNKEKPPK</sequence>
<dbReference type="InterPro" id="IPR029962">
    <property type="entry name" value="TBL"/>
</dbReference>
<dbReference type="Pfam" id="PF13839">
    <property type="entry name" value="PC-Esterase"/>
    <property type="match status" value="1"/>
</dbReference>
<feature type="domain" description="Trichome birefringence-like C-terminal" evidence="9">
    <location>
        <begin position="227"/>
        <end position="513"/>
    </location>
</feature>
<dbReference type="Pfam" id="PF14416">
    <property type="entry name" value="PMR5N"/>
    <property type="match status" value="1"/>
</dbReference>
<evidence type="ECO:0000256" key="2">
    <source>
        <dbReference type="ARBA" id="ARBA00007727"/>
    </source>
</evidence>
<evidence type="ECO:0000259" key="9">
    <source>
        <dbReference type="Pfam" id="PF13839"/>
    </source>
</evidence>
<evidence type="ECO:0000256" key="1">
    <source>
        <dbReference type="ARBA" id="ARBA00004167"/>
    </source>
</evidence>
<accession>V7BDY6</accession>
<name>V7BDY6_PHAVU</name>
<keyword evidence="6 8" id="KW-0472">Membrane</keyword>
<feature type="compositionally biased region" description="Pro residues" evidence="7">
    <location>
        <begin position="83"/>
        <end position="92"/>
    </location>
</feature>
<evidence type="ECO:0000256" key="8">
    <source>
        <dbReference type="SAM" id="Phobius"/>
    </source>
</evidence>
<dbReference type="OMA" id="TEPMKNE"/>
<proteinExistence type="inferred from homology"/>
<dbReference type="InterPro" id="IPR026057">
    <property type="entry name" value="TBL_C"/>
</dbReference>
<dbReference type="PANTHER" id="PTHR32285:SF242">
    <property type="entry name" value="PMR5_CAS1P GDSL_SGNH-LIKE ACYL-ESTERASE FAMILY PROTEIN"/>
    <property type="match status" value="1"/>
</dbReference>
<evidence type="ECO:0000259" key="10">
    <source>
        <dbReference type="Pfam" id="PF14416"/>
    </source>
</evidence>
<dbReference type="GO" id="GO:0016413">
    <property type="term" value="F:O-acetyltransferase activity"/>
    <property type="evidence" value="ECO:0007669"/>
    <property type="project" value="InterPro"/>
</dbReference>
<evidence type="ECO:0000256" key="6">
    <source>
        <dbReference type="ARBA" id="ARBA00023136"/>
    </source>
</evidence>
<feature type="domain" description="Trichome birefringence-like N-terminal" evidence="10">
    <location>
        <begin position="174"/>
        <end position="226"/>
    </location>
</feature>
<comment type="subcellular location">
    <subcellularLocation>
        <location evidence="1">Membrane</location>
        <topology evidence="1">Single-pass membrane protein</topology>
    </subcellularLocation>
</comment>
<dbReference type="AlphaFoldDB" id="V7BDY6"/>
<keyword evidence="4" id="KW-0735">Signal-anchor</keyword>
<keyword evidence="12" id="KW-1185">Reference proteome</keyword>
<organism evidence="11 12">
    <name type="scientific">Phaseolus vulgaris</name>
    <name type="common">Kidney bean</name>
    <name type="synonym">French bean</name>
    <dbReference type="NCBI Taxonomy" id="3885"/>
    <lineage>
        <taxon>Eukaryota</taxon>
        <taxon>Viridiplantae</taxon>
        <taxon>Streptophyta</taxon>
        <taxon>Embryophyta</taxon>
        <taxon>Tracheophyta</taxon>
        <taxon>Spermatophyta</taxon>
        <taxon>Magnoliopsida</taxon>
        <taxon>eudicotyledons</taxon>
        <taxon>Gunneridae</taxon>
        <taxon>Pentapetalae</taxon>
        <taxon>rosids</taxon>
        <taxon>fabids</taxon>
        <taxon>Fabales</taxon>
        <taxon>Fabaceae</taxon>
        <taxon>Papilionoideae</taxon>
        <taxon>50 kb inversion clade</taxon>
        <taxon>NPAAA clade</taxon>
        <taxon>indigoferoid/millettioid clade</taxon>
        <taxon>Phaseoleae</taxon>
        <taxon>Phaseolus</taxon>
    </lineage>
</organism>
<dbReference type="STRING" id="3885.V7BDY6"/>
<dbReference type="InterPro" id="IPR025846">
    <property type="entry name" value="TBL_N"/>
</dbReference>
<feature type="region of interest" description="Disordered" evidence="7">
    <location>
        <begin position="80"/>
        <end position="113"/>
    </location>
</feature>
<evidence type="ECO:0000313" key="11">
    <source>
        <dbReference type="EMBL" id="ESW14661.1"/>
    </source>
</evidence>
<dbReference type="Gramene" id="ESW14661">
    <property type="protein sequence ID" value="ESW14661"/>
    <property type="gene ID" value="PHAVU_007G006500g"/>
</dbReference>
<keyword evidence="5 8" id="KW-1133">Transmembrane helix</keyword>
<dbReference type="PANTHER" id="PTHR32285">
    <property type="entry name" value="PROTEIN TRICHOME BIREFRINGENCE-LIKE 9-RELATED"/>
    <property type="match status" value="1"/>
</dbReference>
<protein>
    <submittedName>
        <fullName evidence="11">Uncharacterized protein</fullName>
    </submittedName>
</protein>
<feature type="compositionally biased region" description="Polar residues" evidence="7">
    <location>
        <begin position="100"/>
        <end position="112"/>
    </location>
</feature>
<feature type="transmembrane region" description="Helical" evidence="8">
    <location>
        <begin position="27"/>
        <end position="46"/>
    </location>
</feature>
<evidence type="ECO:0000256" key="5">
    <source>
        <dbReference type="ARBA" id="ARBA00022989"/>
    </source>
</evidence>
<evidence type="ECO:0000256" key="3">
    <source>
        <dbReference type="ARBA" id="ARBA00022692"/>
    </source>
</evidence>
<dbReference type="SMR" id="V7BDY6"/>
<feature type="region of interest" description="Disordered" evidence="7">
    <location>
        <begin position="417"/>
        <end position="438"/>
    </location>
</feature>
<dbReference type="EMBL" id="CM002294">
    <property type="protein sequence ID" value="ESW14661.1"/>
    <property type="molecule type" value="Genomic_DNA"/>
</dbReference>
<reference evidence="12" key="1">
    <citation type="journal article" date="2014" name="Nat. Genet.">
        <title>A reference genome for common bean and genome-wide analysis of dual domestications.</title>
        <authorList>
            <person name="Schmutz J."/>
            <person name="McClean P.E."/>
            <person name="Mamidi S."/>
            <person name="Wu G.A."/>
            <person name="Cannon S.B."/>
            <person name="Grimwood J."/>
            <person name="Jenkins J."/>
            <person name="Shu S."/>
            <person name="Song Q."/>
            <person name="Chavarro C."/>
            <person name="Torres-Torres M."/>
            <person name="Geffroy V."/>
            <person name="Moghaddam S.M."/>
            <person name="Gao D."/>
            <person name="Abernathy B."/>
            <person name="Barry K."/>
            <person name="Blair M."/>
            <person name="Brick M.A."/>
            <person name="Chovatia M."/>
            <person name="Gepts P."/>
            <person name="Goodstein D.M."/>
            <person name="Gonzales M."/>
            <person name="Hellsten U."/>
            <person name="Hyten D.L."/>
            <person name="Jia G."/>
            <person name="Kelly J.D."/>
            <person name="Kudrna D."/>
            <person name="Lee R."/>
            <person name="Richard M.M."/>
            <person name="Miklas P.N."/>
            <person name="Osorno J.M."/>
            <person name="Rodrigues J."/>
            <person name="Thareau V."/>
            <person name="Urrea C.A."/>
            <person name="Wang M."/>
            <person name="Yu Y."/>
            <person name="Zhang M."/>
            <person name="Wing R.A."/>
            <person name="Cregan P.B."/>
            <person name="Rokhsar D.S."/>
            <person name="Jackson S.A."/>
        </authorList>
    </citation>
    <scope>NUCLEOTIDE SEQUENCE [LARGE SCALE GENOMIC DNA]</scope>
    <source>
        <strain evidence="12">cv. G19833</strain>
    </source>
</reference>
<dbReference type="OrthoDB" id="630188at2759"/>
<dbReference type="eggNOG" id="ENOG502RANF">
    <property type="taxonomic scope" value="Eukaryota"/>
</dbReference>
<evidence type="ECO:0000256" key="7">
    <source>
        <dbReference type="SAM" id="MobiDB-lite"/>
    </source>
</evidence>
<keyword evidence="3 8" id="KW-0812">Transmembrane</keyword>
<evidence type="ECO:0000256" key="4">
    <source>
        <dbReference type="ARBA" id="ARBA00022968"/>
    </source>
</evidence>
<dbReference type="GO" id="GO:0016020">
    <property type="term" value="C:membrane"/>
    <property type="evidence" value="ECO:0007669"/>
    <property type="project" value="UniProtKB-SubCell"/>
</dbReference>